<dbReference type="Proteomes" id="UP000035642">
    <property type="component" value="Unassembled WGS sequence"/>
</dbReference>
<keyword evidence="1" id="KW-1185">Reference proteome</keyword>
<reference evidence="1" key="1">
    <citation type="submission" date="2012-09" db="EMBL/GenBank/DDBJ databases">
        <authorList>
            <person name="Martin A.A."/>
        </authorList>
    </citation>
    <scope>NUCLEOTIDE SEQUENCE</scope>
</reference>
<dbReference type="WBParaSite" id="ACAC_0000974301-mRNA-1">
    <property type="protein sequence ID" value="ACAC_0000974301-mRNA-1"/>
    <property type="gene ID" value="ACAC_0000974301"/>
</dbReference>
<name>A0A0K0DFJ8_ANGCA</name>
<dbReference type="AlphaFoldDB" id="A0A0K0DFJ8"/>
<sequence length="197" mass="21954">MEMVHVRTGQHLRGNRNAIVHCPEVDGEPYEPSSSTDNAVLLSNAGFHLGMMLTSRRNTGDVVEALTALARKRVRDTGRQVAESDCAERLLELFFDDEVHGAKELVLMLCKGSADIRDRMGEARVIQRIVESANDSISNCKLLTAFAQEAWGRADLRESGALDFLISRLSSIDFRSKDRLEIVQPLHHFVHDINGTV</sequence>
<organism evidence="1 2">
    <name type="scientific">Angiostrongylus cantonensis</name>
    <name type="common">Rat lungworm</name>
    <dbReference type="NCBI Taxonomy" id="6313"/>
    <lineage>
        <taxon>Eukaryota</taxon>
        <taxon>Metazoa</taxon>
        <taxon>Ecdysozoa</taxon>
        <taxon>Nematoda</taxon>
        <taxon>Chromadorea</taxon>
        <taxon>Rhabditida</taxon>
        <taxon>Rhabditina</taxon>
        <taxon>Rhabditomorpha</taxon>
        <taxon>Strongyloidea</taxon>
        <taxon>Metastrongylidae</taxon>
        <taxon>Angiostrongylus</taxon>
    </lineage>
</organism>
<dbReference type="GO" id="GO:0005829">
    <property type="term" value="C:cytosol"/>
    <property type="evidence" value="ECO:0007669"/>
    <property type="project" value="TreeGrafter"/>
</dbReference>
<dbReference type="GO" id="GO:0009653">
    <property type="term" value="P:anatomical structure morphogenesis"/>
    <property type="evidence" value="ECO:0007669"/>
    <property type="project" value="TreeGrafter"/>
</dbReference>
<evidence type="ECO:0000313" key="1">
    <source>
        <dbReference type="Proteomes" id="UP000035642"/>
    </source>
</evidence>
<protein>
    <submittedName>
        <fullName evidence="2">ERAP1_C domain-containing protein</fullName>
    </submittedName>
</protein>
<dbReference type="PANTHER" id="PTHR23312">
    <property type="entry name" value="ARMC5 ARMADILLO REPEAT-CONTAINING -RELATED"/>
    <property type="match status" value="1"/>
</dbReference>
<dbReference type="PANTHER" id="PTHR23312:SF8">
    <property type="entry name" value="ARMADILLO REPEAT-CONTAINING PROTEIN 5"/>
    <property type="match status" value="1"/>
</dbReference>
<evidence type="ECO:0000313" key="2">
    <source>
        <dbReference type="WBParaSite" id="ACAC_0000974301-mRNA-1"/>
    </source>
</evidence>
<proteinExistence type="predicted"/>
<accession>A0A0K0DFJ8</accession>
<reference evidence="2" key="2">
    <citation type="submission" date="2017-02" db="UniProtKB">
        <authorList>
            <consortium name="WormBaseParasite"/>
        </authorList>
    </citation>
    <scope>IDENTIFICATION</scope>
</reference>